<dbReference type="EMBL" id="CP015581">
    <property type="protein sequence ID" value="ARU98394.1"/>
    <property type="molecule type" value="Genomic_DNA"/>
</dbReference>
<dbReference type="Proteomes" id="UP000195729">
    <property type="component" value="Chromosome"/>
</dbReference>
<protein>
    <submittedName>
        <fullName evidence="1">Addiction module toxin RelE</fullName>
    </submittedName>
</protein>
<gene>
    <name evidence="1" type="ORF">A7K98_11570</name>
    <name evidence="2" type="ORF">A7K99_11570</name>
</gene>
<evidence type="ECO:0000313" key="4">
    <source>
        <dbReference type="Proteomes" id="UP000195814"/>
    </source>
</evidence>
<dbReference type="Proteomes" id="UP000195814">
    <property type="component" value="Chromosome"/>
</dbReference>
<name>A0A1Y0L8J7_TATCI</name>
<dbReference type="OrthoDB" id="9799912at2"/>
<reference evidence="3 4" key="1">
    <citation type="submission" date="2016-05" db="EMBL/GenBank/DDBJ databases">
        <title>Complete genome sequence of two 2,5-diketo-D-glunonic acid producing strain Tatumella citrea.</title>
        <authorList>
            <person name="Duan C."/>
            <person name="Yang J."/>
            <person name="Yang S."/>
        </authorList>
    </citation>
    <scope>NUCLEOTIDE SEQUENCE [LARGE SCALE GENOMIC DNA]</scope>
    <source>
        <strain evidence="2 3">ATCC 39140</strain>
        <strain evidence="1 4">DSM 13699</strain>
    </source>
</reference>
<keyword evidence="3" id="KW-1185">Reference proteome</keyword>
<organism evidence="1 4">
    <name type="scientific">Tatumella citrea</name>
    <name type="common">Pantoea citrea</name>
    <dbReference type="NCBI Taxonomy" id="53336"/>
    <lineage>
        <taxon>Bacteria</taxon>
        <taxon>Pseudomonadati</taxon>
        <taxon>Pseudomonadota</taxon>
        <taxon>Gammaproteobacteria</taxon>
        <taxon>Enterobacterales</taxon>
        <taxon>Erwiniaceae</taxon>
        <taxon>Tatumella</taxon>
    </lineage>
</organism>
<sequence>MNVIAKKTLTNFWTKHADAKGPMSAWYHEVSKADWNGPHDIKNKYCSVDFLEQNSVVFDIKGNTYRIICSVAYSQKAVFIKFAGTHAEYSSIDANKVTL</sequence>
<dbReference type="Pfam" id="PF09907">
    <property type="entry name" value="HigB_toxin"/>
    <property type="match status" value="1"/>
</dbReference>
<dbReference type="GO" id="GO:0003723">
    <property type="term" value="F:RNA binding"/>
    <property type="evidence" value="ECO:0007669"/>
    <property type="project" value="InterPro"/>
</dbReference>
<dbReference type="InterPro" id="IPR018669">
    <property type="entry name" value="Toxin_HigB"/>
</dbReference>
<dbReference type="KEGG" id="tci:A7K98_11570"/>
<dbReference type="AlphaFoldDB" id="A0A1Y0L8J7"/>
<dbReference type="GO" id="GO:0004519">
    <property type="term" value="F:endonuclease activity"/>
    <property type="evidence" value="ECO:0007669"/>
    <property type="project" value="InterPro"/>
</dbReference>
<evidence type="ECO:0000313" key="2">
    <source>
        <dbReference type="EMBL" id="ARU98394.1"/>
    </source>
</evidence>
<proteinExistence type="predicted"/>
<evidence type="ECO:0000313" key="3">
    <source>
        <dbReference type="Proteomes" id="UP000195729"/>
    </source>
</evidence>
<dbReference type="EMBL" id="CP015579">
    <property type="protein sequence ID" value="ARU94354.1"/>
    <property type="molecule type" value="Genomic_DNA"/>
</dbReference>
<evidence type="ECO:0000313" key="1">
    <source>
        <dbReference type="EMBL" id="ARU94354.1"/>
    </source>
</evidence>
<dbReference type="GO" id="GO:0110001">
    <property type="term" value="C:toxin-antitoxin complex"/>
    <property type="evidence" value="ECO:0007669"/>
    <property type="project" value="InterPro"/>
</dbReference>
<accession>A0A1Y0L8J7</accession>
<dbReference type="RefSeq" id="WP_087488714.1">
    <property type="nucleotide sequence ID" value="NZ_CP015579.1"/>
</dbReference>